<dbReference type="InterPro" id="IPR008978">
    <property type="entry name" value="HSP20-like_chaperone"/>
</dbReference>
<proteinExistence type="predicted"/>
<sequence length="553" mass="60545">MQGMGSEGENGTPGSSVQPPFDNQHFLLNFIMSTYFGPDVKSDNPRCSALQKLNEGLATYTLSDLGPSYVSISLLESLYYYVLRKASPSLVLTPNMLHMYLKGTLPSPSSGLIEESKQFTSLFPLNLHKQIWFPASFRIVKGIVLICDPITSYMKEEDLERFRSLAGIDNLKIDINEALRYKHEYQAGNDGEQNCMNGSVEKAAKYTANENGNSSTRFRQKYMRRHRNDPLTTPAFPHVVPVSKHQSKRGTYERTCKLDGPVMMPLLSIPNVEDCNSHASIVLSGTARKGKIGPPIGAVDIGISKAAYLFRVALPGVKKDFCPFSCEIESNGKVHLRGSTAGGRTIKKRSRVFEMEFQQLCPPGPFTLSFSLPGPVDPRLFAPNFRSDGIFEAVVLKHEWALRRAQNRAATIGSMDGQDFADRSQLKPAVVLTGTAKEGSAAPPIGLVDVGVSDGAYLFRVALPAKVKCEIQRDGKVHIEGVITGVGVPKDSSAVFQMKVQQLCPPGPFSISFNLPGPVDPRLSSPTFRPDGILEVVVMKRRTPPTDGGLPPQ</sequence>
<accession>A0AAW0LSY1</accession>
<dbReference type="PANTHER" id="PTHR34661:SF1">
    <property type="entry name" value="INCREASED DNA METHYLATION 3"/>
    <property type="match status" value="1"/>
</dbReference>
<dbReference type="PANTHER" id="PTHR34661">
    <property type="entry name" value="INCREASED DNA METHYLATION 3"/>
    <property type="match status" value="1"/>
</dbReference>
<gene>
    <name evidence="1" type="primary">IDM2</name>
    <name evidence="1" type="ORF">CFP56_033440</name>
</gene>
<dbReference type="CDD" id="cd06464">
    <property type="entry name" value="ACD_sHsps-like"/>
    <property type="match status" value="2"/>
</dbReference>
<dbReference type="InterPro" id="IPR039321">
    <property type="entry name" value="IDM2/3-like"/>
</dbReference>
<dbReference type="Gene3D" id="2.60.40.790">
    <property type="match status" value="2"/>
</dbReference>
<evidence type="ECO:0000313" key="1">
    <source>
        <dbReference type="EMBL" id="KAK7854126.1"/>
    </source>
</evidence>
<keyword evidence="2" id="KW-1185">Reference proteome</keyword>
<evidence type="ECO:0000313" key="2">
    <source>
        <dbReference type="Proteomes" id="UP000237347"/>
    </source>
</evidence>
<name>A0AAW0LSY1_QUESU</name>
<dbReference type="Proteomes" id="UP000237347">
    <property type="component" value="Unassembled WGS sequence"/>
</dbReference>
<organism evidence="1 2">
    <name type="scientific">Quercus suber</name>
    <name type="common">Cork oak</name>
    <dbReference type="NCBI Taxonomy" id="58331"/>
    <lineage>
        <taxon>Eukaryota</taxon>
        <taxon>Viridiplantae</taxon>
        <taxon>Streptophyta</taxon>
        <taxon>Embryophyta</taxon>
        <taxon>Tracheophyta</taxon>
        <taxon>Spermatophyta</taxon>
        <taxon>Magnoliopsida</taxon>
        <taxon>eudicotyledons</taxon>
        <taxon>Gunneridae</taxon>
        <taxon>Pentapetalae</taxon>
        <taxon>rosids</taxon>
        <taxon>fabids</taxon>
        <taxon>Fagales</taxon>
        <taxon>Fagaceae</taxon>
        <taxon>Quercus</taxon>
    </lineage>
</organism>
<dbReference type="FunFam" id="2.60.40.790:FF:000049">
    <property type="entry name" value="Increased DNA methylation 3"/>
    <property type="match status" value="1"/>
</dbReference>
<reference evidence="1 2" key="1">
    <citation type="journal article" date="2018" name="Sci. Data">
        <title>The draft genome sequence of cork oak.</title>
        <authorList>
            <person name="Ramos A.M."/>
            <person name="Usie A."/>
            <person name="Barbosa P."/>
            <person name="Barros P.M."/>
            <person name="Capote T."/>
            <person name="Chaves I."/>
            <person name="Simoes F."/>
            <person name="Abreu I."/>
            <person name="Carrasquinho I."/>
            <person name="Faro C."/>
            <person name="Guimaraes J.B."/>
            <person name="Mendonca D."/>
            <person name="Nobrega F."/>
            <person name="Rodrigues L."/>
            <person name="Saibo N.J.M."/>
            <person name="Varela M.C."/>
            <person name="Egas C."/>
            <person name="Matos J."/>
            <person name="Miguel C.M."/>
            <person name="Oliveira M.M."/>
            <person name="Ricardo C.P."/>
            <person name="Goncalves S."/>
        </authorList>
    </citation>
    <scope>NUCLEOTIDE SEQUENCE [LARGE SCALE GENOMIC DNA]</scope>
    <source>
        <strain evidence="2">cv. HL8</strain>
    </source>
</reference>
<dbReference type="AlphaFoldDB" id="A0AAW0LSY1"/>
<dbReference type="GO" id="GO:0005634">
    <property type="term" value="C:nucleus"/>
    <property type="evidence" value="ECO:0007669"/>
    <property type="project" value="TreeGrafter"/>
</dbReference>
<protein>
    <submittedName>
        <fullName evidence="1">Increased dna methylation 2</fullName>
    </submittedName>
</protein>
<comment type="caution">
    <text evidence="1">The sequence shown here is derived from an EMBL/GenBank/DDBJ whole genome shotgun (WGS) entry which is preliminary data.</text>
</comment>
<dbReference type="EMBL" id="PKMF04000058">
    <property type="protein sequence ID" value="KAK7854126.1"/>
    <property type="molecule type" value="Genomic_DNA"/>
</dbReference>